<evidence type="ECO:0000313" key="3">
    <source>
        <dbReference type="Proteomes" id="UP001610444"/>
    </source>
</evidence>
<organism evidence="2 3">
    <name type="scientific">Aspergillus pseudodeflectus</name>
    <dbReference type="NCBI Taxonomy" id="176178"/>
    <lineage>
        <taxon>Eukaryota</taxon>
        <taxon>Fungi</taxon>
        <taxon>Dikarya</taxon>
        <taxon>Ascomycota</taxon>
        <taxon>Pezizomycotina</taxon>
        <taxon>Eurotiomycetes</taxon>
        <taxon>Eurotiomycetidae</taxon>
        <taxon>Eurotiales</taxon>
        <taxon>Aspergillaceae</taxon>
        <taxon>Aspergillus</taxon>
        <taxon>Aspergillus subgen. Nidulantes</taxon>
    </lineage>
</organism>
<feature type="transmembrane region" description="Helical" evidence="1">
    <location>
        <begin position="34"/>
        <end position="54"/>
    </location>
</feature>
<dbReference type="GeneID" id="98164770"/>
<proteinExistence type="predicted"/>
<dbReference type="Proteomes" id="UP001610444">
    <property type="component" value="Unassembled WGS sequence"/>
</dbReference>
<keyword evidence="3" id="KW-1185">Reference proteome</keyword>
<evidence type="ECO:0000313" key="2">
    <source>
        <dbReference type="EMBL" id="KAL2851831.1"/>
    </source>
</evidence>
<gene>
    <name evidence="2" type="ORF">BJX68DRAFT_68640</name>
</gene>
<comment type="caution">
    <text evidence="2">The sequence shown here is derived from an EMBL/GenBank/DDBJ whole genome shotgun (WGS) entry which is preliminary data.</text>
</comment>
<sequence length="98" mass="11331">MSTIHLSVRLEASGLSFDLAFLGFHIRRYLQPPLMYTITLTGSGLLSYLGKVITHQEVHCTDMGNSWHLIMFHVIEIVLAALWRCCLWSNRTNIWMPR</sequence>
<reference evidence="2 3" key="1">
    <citation type="submission" date="2024-07" db="EMBL/GenBank/DDBJ databases">
        <title>Section-level genome sequencing and comparative genomics of Aspergillus sections Usti and Cavernicolus.</title>
        <authorList>
            <consortium name="Lawrence Berkeley National Laboratory"/>
            <person name="Nybo J.L."/>
            <person name="Vesth T.C."/>
            <person name="Theobald S."/>
            <person name="Frisvad J.C."/>
            <person name="Larsen T.O."/>
            <person name="Kjaerboelling I."/>
            <person name="Rothschild-Mancinelli K."/>
            <person name="Lyhne E.K."/>
            <person name="Kogle M.E."/>
            <person name="Barry K."/>
            <person name="Clum A."/>
            <person name="Na H."/>
            <person name="Ledsgaard L."/>
            <person name="Lin J."/>
            <person name="Lipzen A."/>
            <person name="Kuo A."/>
            <person name="Riley R."/>
            <person name="Mondo S."/>
            <person name="LaButti K."/>
            <person name="Haridas S."/>
            <person name="Pangalinan J."/>
            <person name="Salamov A.A."/>
            <person name="Simmons B.A."/>
            <person name="Magnuson J.K."/>
            <person name="Chen J."/>
            <person name="Drula E."/>
            <person name="Henrissat B."/>
            <person name="Wiebenga A."/>
            <person name="Lubbers R.J."/>
            <person name="Gomes A.C."/>
            <person name="Macurrencykelacurrency M.R."/>
            <person name="Stajich J."/>
            <person name="Grigoriev I.V."/>
            <person name="Mortensen U.H."/>
            <person name="De vries R.P."/>
            <person name="Baker S.E."/>
            <person name="Andersen M.R."/>
        </authorList>
    </citation>
    <scope>NUCLEOTIDE SEQUENCE [LARGE SCALE GENOMIC DNA]</scope>
    <source>
        <strain evidence="2 3">CBS 756.74</strain>
    </source>
</reference>
<name>A0ABR4KHW4_9EURO</name>
<keyword evidence="1" id="KW-0812">Transmembrane</keyword>
<dbReference type="RefSeq" id="XP_070900088.1">
    <property type="nucleotide sequence ID" value="XM_071049606.1"/>
</dbReference>
<protein>
    <submittedName>
        <fullName evidence="2">Uncharacterized protein</fullName>
    </submittedName>
</protein>
<keyword evidence="1" id="KW-1133">Transmembrane helix</keyword>
<feature type="transmembrane region" description="Helical" evidence="1">
    <location>
        <begin position="66"/>
        <end position="88"/>
    </location>
</feature>
<accession>A0ABR4KHW4</accession>
<keyword evidence="1" id="KW-0472">Membrane</keyword>
<evidence type="ECO:0000256" key="1">
    <source>
        <dbReference type="SAM" id="Phobius"/>
    </source>
</evidence>
<dbReference type="EMBL" id="JBFXLR010000017">
    <property type="protein sequence ID" value="KAL2851831.1"/>
    <property type="molecule type" value="Genomic_DNA"/>
</dbReference>